<dbReference type="InterPro" id="IPR052564">
    <property type="entry name" value="N-acetyltrans/Recomb-assoc"/>
</dbReference>
<dbReference type="CDD" id="cd04301">
    <property type="entry name" value="NAT_SF"/>
    <property type="match status" value="1"/>
</dbReference>
<organism evidence="2 3">
    <name type="scientific">Shewanella cutis</name>
    <dbReference type="NCBI Taxonomy" id="2766780"/>
    <lineage>
        <taxon>Bacteria</taxon>
        <taxon>Pseudomonadati</taxon>
        <taxon>Pseudomonadota</taxon>
        <taxon>Gammaproteobacteria</taxon>
        <taxon>Alteromonadales</taxon>
        <taxon>Shewanellaceae</taxon>
        <taxon>Shewanella</taxon>
    </lineage>
</organism>
<dbReference type="SUPFAM" id="SSF55729">
    <property type="entry name" value="Acyl-CoA N-acyltransferases (Nat)"/>
    <property type="match status" value="1"/>
</dbReference>
<dbReference type="PANTHER" id="PTHR43451">
    <property type="entry name" value="ACETYLTRANSFERASE (GNAT) FAMILY PROTEIN"/>
    <property type="match status" value="1"/>
</dbReference>
<evidence type="ECO:0000259" key="1">
    <source>
        <dbReference type="PROSITE" id="PS51186"/>
    </source>
</evidence>
<dbReference type="Gene3D" id="3.40.630.30">
    <property type="match status" value="1"/>
</dbReference>
<sequence>MVEHTLPTFKQTDKQIEVVAYHRRYASAVSQLFHHCVQQIQHERYNAVQLMAWSQAPRSSKHWHLRLSRSQAWIILVTDGASLTKICAGFINVETDFRHRGYIDSLYIHPDWQRQGLGELAYRQLEQWARAQGYSQLSADASYLSRGLFTKLGFIQQQRSYQQKLGQVLPSFYMTKQL</sequence>
<dbReference type="Proteomes" id="UP000829384">
    <property type="component" value="Unassembled WGS sequence"/>
</dbReference>
<comment type="caution">
    <text evidence="2">The sequence shown here is derived from an EMBL/GenBank/DDBJ whole genome shotgun (WGS) entry which is preliminary data.</text>
</comment>
<keyword evidence="3" id="KW-1185">Reference proteome</keyword>
<dbReference type="PANTHER" id="PTHR43451:SF1">
    <property type="entry name" value="ACETYLTRANSFERASE"/>
    <property type="match status" value="1"/>
</dbReference>
<proteinExistence type="predicted"/>
<accession>A0ABS9QY41</accession>
<dbReference type="InterPro" id="IPR000182">
    <property type="entry name" value="GNAT_dom"/>
</dbReference>
<feature type="domain" description="N-acetyltransferase" evidence="1">
    <location>
        <begin position="27"/>
        <end position="178"/>
    </location>
</feature>
<dbReference type="InterPro" id="IPR016181">
    <property type="entry name" value="Acyl_CoA_acyltransferase"/>
</dbReference>
<dbReference type="EMBL" id="JACSDI010000012">
    <property type="protein sequence ID" value="MCG9965259.1"/>
    <property type="molecule type" value="Genomic_DNA"/>
</dbReference>
<reference evidence="2 3" key="1">
    <citation type="submission" date="2020-08" db="EMBL/GenBank/DDBJ databases">
        <title>Whole genome sequence of Shewanella sp strain PS-2.</title>
        <authorList>
            <person name="Das S.K."/>
        </authorList>
    </citation>
    <scope>NUCLEOTIDE SEQUENCE [LARGE SCALE GENOMIC DNA]</scope>
    <source>
        <strain evidence="2 3">PS-2</strain>
    </source>
</reference>
<name>A0ABS9QY41_9GAMM</name>
<gene>
    <name evidence="2" type="ORF">H9J30_15245</name>
</gene>
<dbReference type="Pfam" id="PF00583">
    <property type="entry name" value="Acetyltransf_1"/>
    <property type="match status" value="1"/>
</dbReference>
<dbReference type="PROSITE" id="PS51186">
    <property type="entry name" value="GNAT"/>
    <property type="match status" value="1"/>
</dbReference>
<protein>
    <submittedName>
        <fullName evidence="2">GNAT family N-acetyltransferase</fullName>
    </submittedName>
</protein>
<evidence type="ECO:0000313" key="3">
    <source>
        <dbReference type="Proteomes" id="UP000829384"/>
    </source>
</evidence>
<evidence type="ECO:0000313" key="2">
    <source>
        <dbReference type="EMBL" id="MCG9965259.1"/>
    </source>
</evidence>